<comment type="caution">
    <text evidence="2">The sequence shown here is derived from an EMBL/GenBank/DDBJ whole genome shotgun (WGS) entry which is preliminary data.</text>
</comment>
<feature type="compositionally biased region" description="Low complexity" evidence="1">
    <location>
        <begin position="126"/>
        <end position="149"/>
    </location>
</feature>
<accession>A0ABN9STN0</accession>
<feature type="compositionally biased region" description="Low complexity" evidence="1">
    <location>
        <begin position="99"/>
        <end position="112"/>
    </location>
</feature>
<evidence type="ECO:0000313" key="3">
    <source>
        <dbReference type="Proteomes" id="UP001189429"/>
    </source>
</evidence>
<reference evidence="2" key="1">
    <citation type="submission" date="2023-10" db="EMBL/GenBank/DDBJ databases">
        <authorList>
            <person name="Chen Y."/>
            <person name="Shah S."/>
            <person name="Dougan E. K."/>
            <person name="Thang M."/>
            <person name="Chan C."/>
        </authorList>
    </citation>
    <scope>NUCLEOTIDE SEQUENCE [LARGE SCALE GENOMIC DNA]</scope>
</reference>
<protein>
    <submittedName>
        <fullName evidence="2">Uncharacterized protein</fullName>
    </submittedName>
</protein>
<gene>
    <name evidence="2" type="ORF">PCOR1329_LOCUS32471</name>
</gene>
<proteinExistence type="predicted"/>
<evidence type="ECO:0000313" key="2">
    <source>
        <dbReference type="EMBL" id="CAK0835762.1"/>
    </source>
</evidence>
<dbReference type="Proteomes" id="UP001189429">
    <property type="component" value="Unassembled WGS sequence"/>
</dbReference>
<keyword evidence="3" id="KW-1185">Reference proteome</keyword>
<organism evidence="2 3">
    <name type="scientific">Prorocentrum cordatum</name>
    <dbReference type="NCBI Taxonomy" id="2364126"/>
    <lineage>
        <taxon>Eukaryota</taxon>
        <taxon>Sar</taxon>
        <taxon>Alveolata</taxon>
        <taxon>Dinophyceae</taxon>
        <taxon>Prorocentrales</taxon>
        <taxon>Prorocentraceae</taxon>
        <taxon>Prorocentrum</taxon>
    </lineage>
</organism>
<sequence length="156" mass="16618">MRRKVLKNSRPYYRCFDAWMDFAMFTLAESDRECSIANADSPEVLVARAAAGAADLYPRCFDARSLERGRLPKGDAVVSDALSGEPEPYVVLALAGSSAAASPPHGLPFGRPSLPPLPPIPPYPLLSPNSEDTSSFAPAPRALAAASSAEHCSQMK</sequence>
<evidence type="ECO:0000256" key="1">
    <source>
        <dbReference type="SAM" id="MobiDB-lite"/>
    </source>
</evidence>
<feature type="region of interest" description="Disordered" evidence="1">
    <location>
        <begin position="99"/>
        <end position="156"/>
    </location>
</feature>
<name>A0ABN9STN0_9DINO</name>
<dbReference type="EMBL" id="CAUYUJ010013191">
    <property type="protein sequence ID" value="CAK0835762.1"/>
    <property type="molecule type" value="Genomic_DNA"/>
</dbReference>
<feature type="compositionally biased region" description="Pro residues" evidence="1">
    <location>
        <begin position="113"/>
        <end position="125"/>
    </location>
</feature>